<protein>
    <submittedName>
        <fullName evidence="2">Plasmid stability protein</fullName>
    </submittedName>
</protein>
<dbReference type="Pfam" id="PF22513">
    <property type="entry name" value="FitA-like_RHH"/>
    <property type="match status" value="1"/>
</dbReference>
<dbReference type="SUPFAM" id="SSF47598">
    <property type="entry name" value="Ribbon-helix-helix"/>
    <property type="match status" value="1"/>
</dbReference>
<name>A0ABR9DQM1_9MICO</name>
<dbReference type="Gene3D" id="1.10.1220.10">
    <property type="entry name" value="Met repressor-like"/>
    <property type="match status" value="1"/>
</dbReference>
<sequence>MAAMTVRGLSDETHRALKLRAARHGRSAEAEVRAILDAAVADEGRVLLGSLMADIGHAAGGIELETLRARAPHVPVDLG</sequence>
<evidence type="ECO:0000313" key="2">
    <source>
        <dbReference type="EMBL" id="MBD9699425.1"/>
    </source>
</evidence>
<gene>
    <name evidence="2" type="ORF">IGS67_07970</name>
</gene>
<evidence type="ECO:0000313" key="3">
    <source>
        <dbReference type="Proteomes" id="UP000642107"/>
    </source>
</evidence>
<keyword evidence="3" id="KW-1185">Reference proteome</keyword>
<dbReference type="Proteomes" id="UP000642107">
    <property type="component" value="Unassembled WGS sequence"/>
</dbReference>
<proteinExistence type="predicted"/>
<organism evidence="2 3">
    <name type="scientific">Flavimobilis rhizosphaerae</name>
    <dbReference type="NCBI Taxonomy" id="2775421"/>
    <lineage>
        <taxon>Bacteria</taxon>
        <taxon>Bacillati</taxon>
        <taxon>Actinomycetota</taxon>
        <taxon>Actinomycetes</taxon>
        <taxon>Micrococcales</taxon>
        <taxon>Jonesiaceae</taxon>
        <taxon>Flavimobilis</taxon>
    </lineage>
</organism>
<evidence type="ECO:0000259" key="1">
    <source>
        <dbReference type="Pfam" id="PF22513"/>
    </source>
</evidence>
<dbReference type="InterPro" id="IPR010985">
    <property type="entry name" value="Ribbon_hlx_hlx"/>
</dbReference>
<reference evidence="2 3" key="1">
    <citation type="submission" date="2020-09" db="EMBL/GenBank/DDBJ databases">
        <title>Flavimobilis rhizosphaerae sp. nov., isolated from rhizosphere soil of Spartina alterniflora.</title>
        <authorList>
            <person name="Hanqin C."/>
        </authorList>
    </citation>
    <scope>NUCLEOTIDE SEQUENCE [LARGE SCALE GENOMIC DNA]</scope>
    <source>
        <strain evidence="2 3">GY 10621</strain>
    </source>
</reference>
<accession>A0ABR9DQM1</accession>
<feature type="domain" description="Antitoxin FitA-like ribbon-helix-helix" evidence="1">
    <location>
        <begin position="2"/>
        <end position="40"/>
    </location>
</feature>
<comment type="caution">
    <text evidence="2">The sequence shown here is derived from an EMBL/GenBank/DDBJ whole genome shotgun (WGS) entry which is preliminary data.</text>
</comment>
<dbReference type="EMBL" id="JACZDF010000003">
    <property type="protein sequence ID" value="MBD9699425.1"/>
    <property type="molecule type" value="Genomic_DNA"/>
</dbReference>
<dbReference type="RefSeq" id="WP_192279447.1">
    <property type="nucleotide sequence ID" value="NZ_JACZDF010000003.1"/>
</dbReference>
<dbReference type="InterPro" id="IPR013321">
    <property type="entry name" value="Arc_rbn_hlx_hlx"/>
</dbReference>
<dbReference type="InterPro" id="IPR053853">
    <property type="entry name" value="FitA-like_RHH"/>
</dbReference>